<evidence type="ECO:0000256" key="2">
    <source>
        <dbReference type="ARBA" id="ARBA00022692"/>
    </source>
</evidence>
<proteinExistence type="inferred from homology"/>
<dbReference type="SUPFAM" id="SSF57850">
    <property type="entry name" value="RING/U-box"/>
    <property type="match status" value="1"/>
</dbReference>
<keyword evidence="10" id="KW-0732">Signal</keyword>
<dbReference type="GO" id="GO:0016020">
    <property type="term" value="C:membrane"/>
    <property type="evidence" value="ECO:0007669"/>
    <property type="project" value="UniProtKB-SubCell"/>
</dbReference>
<feature type="chain" id="PRO_5022897476" evidence="10">
    <location>
        <begin position="18"/>
        <end position="128"/>
    </location>
</feature>
<keyword evidence="13" id="KW-1185">Reference proteome</keyword>
<keyword evidence="6" id="KW-1133">Transmembrane helix</keyword>
<evidence type="ECO:0000256" key="3">
    <source>
        <dbReference type="ARBA" id="ARBA00022723"/>
    </source>
</evidence>
<dbReference type="PROSITE" id="PS50089">
    <property type="entry name" value="ZF_RING_2"/>
    <property type="match status" value="1"/>
</dbReference>
<dbReference type="OrthoDB" id="8062037at2759"/>
<comment type="caution">
    <text evidence="12">The sequence shown here is derived from an EMBL/GenBank/DDBJ whole genome shotgun (WGS) entry which is preliminary data.</text>
</comment>
<evidence type="ECO:0000256" key="7">
    <source>
        <dbReference type="ARBA" id="ARBA00023136"/>
    </source>
</evidence>
<dbReference type="EMBL" id="BKCP01004350">
    <property type="protein sequence ID" value="GER30459.1"/>
    <property type="molecule type" value="Genomic_DNA"/>
</dbReference>
<evidence type="ECO:0000256" key="1">
    <source>
        <dbReference type="ARBA" id="ARBA00004370"/>
    </source>
</evidence>
<evidence type="ECO:0000259" key="11">
    <source>
        <dbReference type="PROSITE" id="PS50089"/>
    </source>
</evidence>
<comment type="similarity">
    <text evidence="8">Belongs to the RING-type zinc finger family. ATL subfamily.</text>
</comment>
<feature type="signal peptide" evidence="10">
    <location>
        <begin position="1"/>
        <end position="17"/>
    </location>
</feature>
<keyword evidence="7" id="KW-0472">Membrane</keyword>
<gene>
    <name evidence="12" type="ORF">STAS_06390</name>
</gene>
<dbReference type="Pfam" id="PF13639">
    <property type="entry name" value="zf-RING_2"/>
    <property type="match status" value="1"/>
</dbReference>
<evidence type="ECO:0000256" key="5">
    <source>
        <dbReference type="ARBA" id="ARBA00022833"/>
    </source>
</evidence>
<evidence type="ECO:0000256" key="6">
    <source>
        <dbReference type="ARBA" id="ARBA00022989"/>
    </source>
</evidence>
<organism evidence="12 13">
    <name type="scientific">Striga asiatica</name>
    <name type="common">Asiatic witchweed</name>
    <name type="synonym">Buchnera asiatica</name>
    <dbReference type="NCBI Taxonomy" id="4170"/>
    <lineage>
        <taxon>Eukaryota</taxon>
        <taxon>Viridiplantae</taxon>
        <taxon>Streptophyta</taxon>
        <taxon>Embryophyta</taxon>
        <taxon>Tracheophyta</taxon>
        <taxon>Spermatophyta</taxon>
        <taxon>Magnoliopsida</taxon>
        <taxon>eudicotyledons</taxon>
        <taxon>Gunneridae</taxon>
        <taxon>Pentapetalae</taxon>
        <taxon>asterids</taxon>
        <taxon>lamiids</taxon>
        <taxon>Lamiales</taxon>
        <taxon>Orobanchaceae</taxon>
        <taxon>Buchnereae</taxon>
        <taxon>Striga</taxon>
    </lineage>
</organism>
<name>A0A5A7PCB9_STRAF</name>
<dbReference type="SMART" id="SM00184">
    <property type="entry name" value="RING"/>
    <property type="match status" value="1"/>
</dbReference>
<keyword evidence="5" id="KW-0862">Zinc</keyword>
<evidence type="ECO:0000256" key="10">
    <source>
        <dbReference type="SAM" id="SignalP"/>
    </source>
</evidence>
<dbReference type="PANTHER" id="PTHR46539">
    <property type="entry name" value="E3 UBIQUITIN-PROTEIN LIGASE ATL42"/>
    <property type="match status" value="1"/>
</dbReference>
<sequence length="128" mass="13551">MLVSLVLALFLPCAAMAAVFLVYVCLLFYSAGVESRNLPVKRRPETGLSASDLESLPTIAGKELAVGGECAVCLDEIEGEQAARVLPGCRHGFHLQCADAWLSRNSICPVCRGTVGPHLLGPLQISPC</sequence>
<reference evidence="13" key="1">
    <citation type="journal article" date="2019" name="Curr. Biol.">
        <title>Genome Sequence of Striga asiatica Provides Insight into the Evolution of Plant Parasitism.</title>
        <authorList>
            <person name="Yoshida S."/>
            <person name="Kim S."/>
            <person name="Wafula E.K."/>
            <person name="Tanskanen J."/>
            <person name="Kim Y.M."/>
            <person name="Honaas L."/>
            <person name="Yang Z."/>
            <person name="Spallek T."/>
            <person name="Conn C.E."/>
            <person name="Ichihashi Y."/>
            <person name="Cheong K."/>
            <person name="Cui S."/>
            <person name="Der J.P."/>
            <person name="Gundlach H."/>
            <person name="Jiao Y."/>
            <person name="Hori C."/>
            <person name="Ishida J.K."/>
            <person name="Kasahara H."/>
            <person name="Kiba T."/>
            <person name="Kim M.S."/>
            <person name="Koo N."/>
            <person name="Laohavisit A."/>
            <person name="Lee Y.H."/>
            <person name="Lumba S."/>
            <person name="McCourt P."/>
            <person name="Mortimer J.C."/>
            <person name="Mutuku J.M."/>
            <person name="Nomura T."/>
            <person name="Sasaki-Sekimoto Y."/>
            <person name="Seto Y."/>
            <person name="Wang Y."/>
            <person name="Wakatake T."/>
            <person name="Sakakibara H."/>
            <person name="Demura T."/>
            <person name="Yamaguchi S."/>
            <person name="Yoneyama K."/>
            <person name="Manabe R.I."/>
            <person name="Nelson D.C."/>
            <person name="Schulman A.H."/>
            <person name="Timko M.P."/>
            <person name="dePamphilis C.W."/>
            <person name="Choi D."/>
            <person name="Shirasu K."/>
        </authorList>
    </citation>
    <scope>NUCLEOTIDE SEQUENCE [LARGE SCALE GENOMIC DNA]</scope>
    <source>
        <strain evidence="13">cv. UVA1</strain>
    </source>
</reference>
<dbReference type="Gene3D" id="3.30.40.10">
    <property type="entry name" value="Zinc/RING finger domain, C3HC4 (zinc finger)"/>
    <property type="match status" value="1"/>
</dbReference>
<dbReference type="InterPro" id="IPR001841">
    <property type="entry name" value="Znf_RING"/>
</dbReference>
<evidence type="ECO:0000256" key="8">
    <source>
        <dbReference type="ARBA" id="ARBA00024209"/>
    </source>
</evidence>
<dbReference type="Proteomes" id="UP000325081">
    <property type="component" value="Unassembled WGS sequence"/>
</dbReference>
<feature type="domain" description="RING-type" evidence="11">
    <location>
        <begin position="70"/>
        <end position="112"/>
    </location>
</feature>
<evidence type="ECO:0000256" key="9">
    <source>
        <dbReference type="PROSITE-ProRule" id="PRU00175"/>
    </source>
</evidence>
<protein>
    <submittedName>
        <fullName evidence="12">RING/U-box superfamily protein</fullName>
    </submittedName>
</protein>
<comment type="subcellular location">
    <subcellularLocation>
        <location evidence="1">Membrane</location>
    </subcellularLocation>
</comment>
<evidence type="ECO:0000313" key="12">
    <source>
        <dbReference type="EMBL" id="GER30459.1"/>
    </source>
</evidence>
<accession>A0A5A7PCB9</accession>
<dbReference type="AlphaFoldDB" id="A0A5A7PCB9"/>
<dbReference type="GO" id="GO:0008270">
    <property type="term" value="F:zinc ion binding"/>
    <property type="evidence" value="ECO:0007669"/>
    <property type="project" value="UniProtKB-KW"/>
</dbReference>
<evidence type="ECO:0000256" key="4">
    <source>
        <dbReference type="ARBA" id="ARBA00022771"/>
    </source>
</evidence>
<keyword evidence="4 9" id="KW-0863">Zinc-finger</keyword>
<dbReference type="PANTHER" id="PTHR46539:SF2">
    <property type="entry name" value="RING-H2 FINGER PROTEIN ATL43"/>
    <property type="match status" value="1"/>
</dbReference>
<evidence type="ECO:0000313" key="13">
    <source>
        <dbReference type="Proteomes" id="UP000325081"/>
    </source>
</evidence>
<keyword evidence="2" id="KW-0812">Transmembrane</keyword>
<dbReference type="InterPro" id="IPR013083">
    <property type="entry name" value="Znf_RING/FYVE/PHD"/>
</dbReference>
<keyword evidence="3" id="KW-0479">Metal-binding</keyword>